<dbReference type="Pfam" id="PF00067">
    <property type="entry name" value="p450"/>
    <property type="match status" value="1"/>
</dbReference>
<evidence type="ECO:0000256" key="1">
    <source>
        <dbReference type="ARBA" id="ARBA00010617"/>
    </source>
</evidence>
<protein>
    <submittedName>
        <fullName evidence="3">Cytochrome P450 hydroxylase</fullName>
    </submittedName>
</protein>
<dbReference type="EMBL" id="BJHX01000001">
    <property type="protein sequence ID" value="GDY68500.1"/>
    <property type="molecule type" value="Genomic_DNA"/>
</dbReference>
<dbReference type="PROSITE" id="PS00086">
    <property type="entry name" value="CYTOCHROME_P450"/>
    <property type="match status" value="1"/>
</dbReference>
<dbReference type="GO" id="GO:0020037">
    <property type="term" value="F:heme binding"/>
    <property type="evidence" value="ECO:0007669"/>
    <property type="project" value="InterPro"/>
</dbReference>
<keyword evidence="2" id="KW-0479">Metal-binding</keyword>
<comment type="similarity">
    <text evidence="1 2">Belongs to the cytochrome P450 family.</text>
</comment>
<reference evidence="3 4" key="1">
    <citation type="submission" date="2019-04" db="EMBL/GenBank/DDBJ databases">
        <title>Draft genome sequences of Streptomyces avermitilis NBRC 14893.</title>
        <authorList>
            <person name="Komaki H."/>
            <person name="Tamura T."/>
            <person name="Hosoyama A."/>
        </authorList>
    </citation>
    <scope>NUCLEOTIDE SEQUENCE [LARGE SCALE GENOMIC DNA]</scope>
    <source>
        <strain evidence="3 4">NBRC 14893</strain>
    </source>
</reference>
<dbReference type="SUPFAM" id="SSF48264">
    <property type="entry name" value="Cytochrome P450"/>
    <property type="match status" value="1"/>
</dbReference>
<evidence type="ECO:0000256" key="2">
    <source>
        <dbReference type="RuleBase" id="RU000461"/>
    </source>
</evidence>
<dbReference type="Proteomes" id="UP000302139">
    <property type="component" value="Unassembled WGS sequence"/>
</dbReference>
<dbReference type="InterPro" id="IPR001128">
    <property type="entry name" value="Cyt_P450"/>
</dbReference>
<organism evidence="3 4">
    <name type="scientific">Streptomyces avermitilis</name>
    <dbReference type="NCBI Taxonomy" id="33903"/>
    <lineage>
        <taxon>Bacteria</taxon>
        <taxon>Bacillati</taxon>
        <taxon>Actinomycetota</taxon>
        <taxon>Actinomycetes</taxon>
        <taxon>Kitasatosporales</taxon>
        <taxon>Streptomycetaceae</taxon>
        <taxon>Streptomyces</taxon>
    </lineage>
</organism>
<dbReference type="RefSeq" id="WP_037648527.1">
    <property type="nucleotide sequence ID" value="NZ_BAABTN010000024.1"/>
</dbReference>
<dbReference type="InterPro" id="IPR002397">
    <property type="entry name" value="Cyt_P450_B"/>
</dbReference>
<dbReference type="AlphaFoldDB" id="A0A4D4M9A3"/>
<keyword evidence="2" id="KW-0560">Oxidoreductase</keyword>
<keyword evidence="2" id="KW-0408">Iron</keyword>
<dbReference type="InterPro" id="IPR017972">
    <property type="entry name" value="Cyt_P450_CS"/>
</dbReference>
<proteinExistence type="inferred from homology"/>
<gene>
    <name evidence="3" type="ORF">SAV14893_078930</name>
</gene>
<keyword evidence="2" id="KW-0503">Monooxygenase</keyword>
<dbReference type="PANTHER" id="PTHR46696:SF1">
    <property type="entry name" value="CYTOCHROME P450 YJIB-RELATED"/>
    <property type="match status" value="1"/>
</dbReference>
<evidence type="ECO:0000313" key="4">
    <source>
        <dbReference type="Proteomes" id="UP000302139"/>
    </source>
</evidence>
<dbReference type="GO" id="GO:0016705">
    <property type="term" value="F:oxidoreductase activity, acting on paired donors, with incorporation or reduction of molecular oxygen"/>
    <property type="evidence" value="ECO:0007669"/>
    <property type="project" value="InterPro"/>
</dbReference>
<dbReference type="PRINTS" id="PR00359">
    <property type="entry name" value="BP450"/>
</dbReference>
<dbReference type="GO" id="GO:0005506">
    <property type="term" value="F:iron ion binding"/>
    <property type="evidence" value="ECO:0007669"/>
    <property type="project" value="InterPro"/>
</dbReference>
<accession>A0A4D4M9A3</accession>
<comment type="caution">
    <text evidence="3">The sequence shown here is derived from an EMBL/GenBank/DDBJ whole genome shotgun (WGS) entry which is preliminary data.</text>
</comment>
<dbReference type="GO" id="GO:0004497">
    <property type="term" value="F:monooxygenase activity"/>
    <property type="evidence" value="ECO:0007669"/>
    <property type="project" value="UniProtKB-KW"/>
</dbReference>
<evidence type="ECO:0000313" key="3">
    <source>
        <dbReference type="EMBL" id="GDY68500.1"/>
    </source>
</evidence>
<dbReference type="PANTHER" id="PTHR46696">
    <property type="entry name" value="P450, PUTATIVE (EUROFUNG)-RELATED"/>
    <property type="match status" value="1"/>
</dbReference>
<dbReference type="Gene3D" id="1.10.630.10">
    <property type="entry name" value="Cytochrome P450"/>
    <property type="match status" value="1"/>
</dbReference>
<dbReference type="InterPro" id="IPR036396">
    <property type="entry name" value="Cyt_P450_sf"/>
</dbReference>
<name>A0A4D4M9A3_STRAX</name>
<sequence length="402" mass="44639">MGTIGSTDALTDVHAGDPYPVYEWLRETEPVYRCRTGAYLLTRYPDCRRVLTEREYFLAPGGPRPSAGAAGRCAPVLSRVMSAQNPPRHTRMRTAVARRFVEHVRRQQPWVSRLCDHLLEPVVETLRYGIADMTTLAEAFPRDTIMHVLGLPRGDQEHVCALVTDIFPTSGPLPGQDRDGAGAMRQLTDYLQGEIARRRRAPGDDLMSELVRAHTACPEALPHDELVSILTGLTVAGYPQIAAGIETGIVLMIRHPERTVFLDDPVRARMFVDEVLRYDAPVQFTPAPRIPARTVVLGGVTIPAGAQVWPVLGAANRDPGVFTRPDEFWPGRGEARHLSFGGGAHYCLGAELVYLEMAMLLRRLRQRLPDLALARPPAQRVGRLRGFTSVAVMRTEADRHDR</sequence>
<keyword evidence="2" id="KW-0349">Heme</keyword>